<dbReference type="PROSITE" id="PS50255">
    <property type="entry name" value="CYTOCHROME_B5_2"/>
    <property type="match status" value="1"/>
</dbReference>
<feature type="transmembrane region" description="Helical" evidence="5">
    <location>
        <begin position="6"/>
        <end position="24"/>
    </location>
</feature>
<comment type="similarity">
    <text evidence="4">Belongs to the cytochrome b5 family.</text>
</comment>
<keyword evidence="5" id="KW-1133">Transmembrane helix</keyword>
<dbReference type="EMBL" id="MHTL01000008">
    <property type="protein sequence ID" value="OHA60820.1"/>
    <property type="molecule type" value="Genomic_DNA"/>
</dbReference>
<dbReference type="InterPro" id="IPR036400">
    <property type="entry name" value="Cyt_B5-like_heme/steroid_sf"/>
</dbReference>
<proteinExistence type="inferred from homology"/>
<gene>
    <name evidence="7" type="ORF">A2569_02620</name>
</gene>
<evidence type="ECO:0000256" key="5">
    <source>
        <dbReference type="SAM" id="Phobius"/>
    </source>
</evidence>
<dbReference type="Proteomes" id="UP000177090">
    <property type="component" value="Unassembled WGS sequence"/>
</dbReference>
<dbReference type="InterPro" id="IPR050668">
    <property type="entry name" value="Cytochrome_b5"/>
</dbReference>
<dbReference type="InterPro" id="IPR001199">
    <property type="entry name" value="Cyt_B5-like_heme/steroid-bd"/>
</dbReference>
<sequence length="130" mass="13771">MNNKVYWLIGGIIVIIGIVLVSRWTTREAQRNNPPADGQVIRTSPASEENIGVLFTRSDVATHNSATSCYAIVSGTVYDLTSWIGKHPGGPEKIIPLCGTDATAAFSKQHGSSTKATTTLASLLIGSLSQ</sequence>
<keyword evidence="1" id="KW-0349">Heme</keyword>
<evidence type="ECO:0000256" key="2">
    <source>
        <dbReference type="ARBA" id="ARBA00022723"/>
    </source>
</evidence>
<dbReference type="PANTHER" id="PTHR19359">
    <property type="entry name" value="CYTOCHROME B5"/>
    <property type="match status" value="1"/>
</dbReference>
<evidence type="ECO:0000313" key="7">
    <source>
        <dbReference type="EMBL" id="OHA60820.1"/>
    </source>
</evidence>
<evidence type="ECO:0000259" key="6">
    <source>
        <dbReference type="PROSITE" id="PS50255"/>
    </source>
</evidence>
<name>A0A1G2QJP4_9BACT</name>
<protein>
    <recommendedName>
        <fullName evidence="6">Cytochrome b5 heme-binding domain-containing protein</fullName>
    </recommendedName>
</protein>
<dbReference type="GO" id="GO:0020037">
    <property type="term" value="F:heme binding"/>
    <property type="evidence" value="ECO:0007669"/>
    <property type="project" value="TreeGrafter"/>
</dbReference>
<evidence type="ECO:0000256" key="1">
    <source>
        <dbReference type="ARBA" id="ARBA00022617"/>
    </source>
</evidence>
<evidence type="ECO:0000256" key="4">
    <source>
        <dbReference type="ARBA" id="ARBA00038168"/>
    </source>
</evidence>
<dbReference type="Gene3D" id="3.10.120.10">
    <property type="entry name" value="Cytochrome b5-like heme/steroid binding domain"/>
    <property type="match status" value="1"/>
</dbReference>
<dbReference type="SMART" id="SM01117">
    <property type="entry name" value="Cyt-b5"/>
    <property type="match status" value="1"/>
</dbReference>
<dbReference type="PRINTS" id="PR00363">
    <property type="entry name" value="CYTOCHROMEB5"/>
</dbReference>
<keyword evidence="5" id="KW-0472">Membrane</keyword>
<keyword evidence="2" id="KW-0479">Metal-binding</keyword>
<accession>A0A1G2QJP4</accession>
<evidence type="ECO:0000313" key="8">
    <source>
        <dbReference type="Proteomes" id="UP000177090"/>
    </source>
</evidence>
<reference evidence="7 8" key="1">
    <citation type="journal article" date="2016" name="Nat. Commun.">
        <title>Thousands of microbial genomes shed light on interconnected biogeochemical processes in an aquifer system.</title>
        <authorList>
            <person name="Anantharaman K."/>
            <person name="Brown C.T."/>
            <person name="Hug L.A."/>
            <person name="Sharon I."/>
            <person name="Castelle C.J."/>
            <person name="Probst A.J."/>
            <person name="Thomas B.C."/>
            <person name="Singh A."/>
            <person name="Wilkins M.J."/>
            <person name="Karaoz U."/>
            <person name="Brodie E.L."/>
            <person name="Williams K.H."/>
            <person name="Hubbard S.S."/>
            <person name="Banfield J.F."/>
        </authorList>
    </citation>
    <scope>NUCLEOTIDE SEQUENCE [LARGE SCALE GENOMIC DNA]</scope>
</reference>
<dbReference type="GO" id="GO:0046872">
    <property type="term" value="F:metal ion binding"/>
    <property type="evidence" value="ECO:0007669"/>
    <property type="project" value="UniProtKB-KW"/>
</dbReference>
<dbReference type="STRING" id="1802440.A2569_02620"/>
<dbReference type="SUPFAM" id="SSF55856">
    <property type="entry name" value="Cytochrome b5-like heme/steroid binding domain"/>
    <property type="match status" value="1"/>
</dbReference>
<dbReference type="AlphaFoldDB" id="A0A1G2QJP4"/>
<keyword evidence="3" id="KW-0408">Iron</keyword>
<organism evidence="7 8">
    <name type="scientific">Candidatus Vogelbacteria bacterium RIFOXYD1_FULL_51_18</name>
    <dbReference type="NCBI Taxonomy" id="1802440"/>
    <lineage>
        <taxon>Bacteria</taxon>
        <taxon>Candidatus Vogeliibacteriota</taxon>
    </lineage>
</organism>
<keyword evidence="5" id="KW-0812">Transmembrane</keyword>
<dbReference type="Pfam" id="PF00173">
    <property type="entry name" value="Cyt-b5"/>
    <property type="match status" value="1"/>
</dbReference>
<feature type="domain" description="Cytochrome b5 heme-binding" evidence="6">
    <location>
        <begin position="52"/>
        <end position="129"/>
    </location>
</feature>
<comment type="caution">
    <text evidence="7">The sequence shown here is derived from an EMBL/GenBank/DDBJ whole genome shotgun (WGS) entry which is preliminary data.</text>
</comment>
<dbReference type="GO" id="GO:0016020">
    <property type="term" value="C:membrane"/>
    <property type="evidence" value="ECO:0007669"/>
    <property type="project" value="TreeGrafter"/>
</dbReference>
<evidence type="ECO:0000256" key="3">
    <source>
        <dbReference type="ARBA" id="ARBA00023004"/>
    </source>
</evidence>